<feature type="region of interest" description="Disordered" evidence="1">
    <location>
        <begin position="1"/>
        <end position="23"/>
    </location>
</feature>
<dbReference type="Proteomes" id="UP000199340">
    <property type="component" value="Unassembled WGS sequence"/>
</dbReference>
<gene>
    <name evidence="2" type="ORF">SAMN05421850_101860</name>
</gene>
<dbReference type="EMBL" id="FNEB01000001">
    <property type="protein sequence ID" value="SDI16531.1"/>
    <property type="molecule type" value="Genomic_DNA"/>
</dbReference>
<accession>A0A1G8ICM2</accession>
<name>A0A1G8ICM2_9RHOB</name>
<evidence type="ECO:0000256" key="1">
    <source>
        <dbReference type="SAM" id="MobiDB-lite"/>
    </source>
</evidence>
<evidence type="ECO:0000313" key="2">
    <source>
        <dbReference type="EMBL" id="SDI16531.1"/>
    </source>
</evidence>
<evidence type="ECO:0000313" key="3">
    <source>
        <dbReference type="Proteomes" id="UP000199340"/>
    </source>
</evidence>
<reference evidence="2 3" key="1">
    <citation type="submission" date="2016-10" db="EMBL/GenBank/DDBJ databases">
        <authorList>
            <person name="de Groot N.N."/>
        </authorList>
    </citation>
    <scope>NUCLEOTIDE SEQUENCE [LARGE SCALE GENOMIC DNA]</scope>
    <source>
        <strain evidence="2 3">DSM 28010</strain>
    </source>
</reference>
<sequence length="91" mass="10101">MEDTQDKTAATTAKARTPEQKARRKLARKMALAFWKVEYLKANPKADKAALKSAWGDARRAKTKAALAALRQMEKEGFRIVPAIEASREAA</sequence>
<dbReference type="AlphaFoldDB" id="A0A1G8ICM2"/>
<dbReference type="RefSeq" id="WP_090026737.1">
    <property type="nucleotide sequence ID" value="NZ_FNEB01000001.1"/>
</dbReference>
<organism evidence="2 3">
    <name type="scientific">Lutimaribacter saemankumensis</name>
    <dbReference type="NCBI Taxonomy" id="490829"/>
    <lineage>
        <taxon>Bacteria</taxon>
        <taxon>Pseudomonadati</taxon>
        <taxon>Pseudomonadota</taxon>
        <taxon>Alphaproteobacteria</taxon>
        <taxon>Rhodobacterales</taxon>
        <taxon>Roseobacteraceae</taxon>
        <taxon>Lutimaribacter</taxon>
    </lineage>
</organism>
<keyword evidence="3" id="KW-1185">Reference proteome</keyword>
<proteinExistence type="predicted"/>
<protein>
    <submittedName>
        <fullName evidence="2">Uncharacterized protein</fullName>
    </submittedName>
</protein>